<gene>
    <name evidence="1" type="ORF">L596_008713</name>
</gene>
<protein>
    <submittedName>
        <fullName evidence="1">Uncharacterized protein</fullName>
    </submittedName>
</protein>
<keyword evidence="2" id="KW-1185">Reference proteome</keyword>
<sequence length="104" mass="12544">MNLLIGVWRKSRHRGDKLRSRCRPFDLKRVWEKGERDRREWQCVQTFCFLKFWGTCVNALLIKVTWMSGLSHKLITKYRNLYFLQILKTTRNGMAILTVLRQSP</sequence>
<dbReference type="EMBL" id="AZBU02000002">
    <property type="protein sequence ID" value="TKR94434.1"/>
    <property type="molecule type" value="Genomic_DNA"/>
</dbReference>
<reference evidence="1 2" key="2">
    <citation type="journal article" date="2019" name="G3 (Bethesda)">
        <title>Hybrid Assembly of the Genome of the Entomopathogenic Nematode Steinernema carpocapsae Identifies the X-Chromosome.</title>
        <authorList>
            <person name="Serra L."/>
            <person name="Macchietto M."/>
            <person name="Macias-Munoz A."/>
            <person name="McGill C.J."/>
            <person name="Rodriguez I.M."/>
            <person name="Rodriguez B."/>
            <person name="Murad R."/>
            <person name="Mortazavi A."/>
        </authorList>
    </citation>
    <scope>NUCLEOTIDE SEQUENCE [LARGE SCALE GENOMIC DNA]</scope>
    <source>
        <strain evidence="1 2">ALL</strain>
    </source>
</reference>
<dbReference type="Proteomes" id="UP000298663">
    <property type="component" value="Unassembled WGS sequence"/>
</dbReference>
<comment type="caution">
    <text evidence="1">The sequence shown here is derived from an EMBL/GenBank/DDBJ whole genome shotgun (WGS) entry which is preliminary data.</text>
</comment>
<evidence type="ECO:0000313" key="1">
    <source>
        <dbReference type="EMBL" id="TKR94434.1"/>
    </source>
</evidence>
<dbReference type="AlphaFoldDB" id="A0A4U5PEF7"/>
<reference evidence="1 2" key="1">
    <citation type="journal article" date="2015" name="Genome Biol.">
        <title>Comparative genomics of Steinernema reveals deeply conserved gene regulatory networks.</title>
        <authorList>
            <person name="Dillman A.R."/>
            <person name="Macchietto M."/>
            <person name="Porter C.F."/>
            <person name="Rogers A."/>
            <person name="Williams B."/>
            <person name="Antoshechkin I."/>
            <person name="Lee M.M."/>
            <person name="Goodwin Z."/>
            <person name="Lu X."/>
            <person name="Lewis E.E."/>
            <person name="Goodrich-Blair H."/>
            <person name="Stock S.P."/>
            <person name="Adams B.J."/>
            <person name="Sternberg P.W."/>
            <person name="Mortazavi A."/>
        </authorList>
    </citation>
    <scope>NUCLEOTIDE SEQUENCE [LARGE SCALE GENOMIC DNA]</scope>
    <source>
        <strain evidence="1 2">ALL</strain>
    </source>
</reference>
<proteinExistence type="predicted"/>
<accession>A0A4U5PEF7</accession>
<organism evidence="1 2">
    <name type="scientific">Steinernema carpocapsae</name>
    <name type="common">Entomopathogenic nematode</name>
    <dbReference type="NCBI Taxonomy" id="34508"/>
    <lineage>
        <taxon>Eukaryota</taxon>
        <taxon>Metazoa</taxon>
        <taxon>Ecdysozoa</taxon>
        <taxon>Nematoda</taxon>
        <taxon>Chromadorea</taxon>
        <taxon>Rhabditida</taxon>
        <taxon>Tylenchina</taxon>
        <taxon>Panagrolaimomorpha</taxon>
        <taxon>Strongyloidoidea</taxon>
        <taxon>Steinernematidae</taxon>
        <taxon>Steinernema</taxon>
    </lineage>
</organism>
<name>A0A4U5PEF7_STECR</name>
<evidence type="ECO:0000313" key="2">
    <source>
        <dbReference type="Proteomes" id="UP000298663"/>
    </source>
</evidence>